<evidence type="ECO:0000256" key="2">
    <source>
        <dbReference type="ARBA" id="ARBA00022801"/>
    </source>
</evidence>
<dbReference type="InterPro" id="IPR018087">
    <property type="entry name" value="Glyco_hydro_5_CS"/>
</dbReference>
<dbReference type="GO" id="GO:0050295">
    <property type="term" value="F:steryl-beta-glucosidase activity"/>
    <property type="evidence" value="ECO:0007669"/>
    <property type="project" value="TreeGrafter"/>
</dbReference>
<sequence length="950" mass="108737">MYEKASISSLSSRLGLSWSKPTSRTFKPAPIPEATNNGTNILDCCPLETDGRGNFVDIKGRKITLKGINVDGALKFPCTPNLPSYAGDGSDPDNIFFEGEQVLFVGRPFPLEEAEDHFERIKSWGYNTIRYLITWEALEHSGPCKYDDDFIAYTIDMLRIINKIGGLYVFIETHQDVWSRFSGGSGAPMWTLHAAGLQPRRFAISEAAILHNEERFHRKKNPDTYDRMVWTTNYKRLAALVMFTVFFSGENFFPGCKINGENIQSYLQRHYFNSIKYFWKAVTLALPEMLENGSLVGFELMNEPSCGLLGYNNIEEFPCNQQLRVGTTPTVFQAMKLGMGLACKVDVYKIAITGPQKNHSKIVDPKGERAWLTPEESKFYDDIYHWRRDPSWKIGECLFAQHGIWQWDEDIDFTKLKSYSEYERLNISENKCKVKIPDYFSKPNKNHNFSKSIREINLEYFCNNNFVDFYVSFKKTIRSVTPDAFLLIEPPVLEIPPKLKGDHRHIIDSKTVYAPHYYDGMSLLFKTWNSKYNVDTLGIMRGRYYNPVMGIVIGERSIRSCIKKQFAEMKKECEHNLGYIPILMSETGMPFDMDEKQAYSGGKYRSQTSALDAISNALEGLNMSHTYWCYTSINCHKWGDRWNNEDFSFWSLEDRIDFSNNANINDDSTPKSASNTPNSTRQSLITGNQMSSLKLSSRKLSETMMKSKLRRQSLKLCDNISNSFTKLDINEQNNNNYKNKNNENEYENNNTREDEGFYSKSGTRNGDDAPKFNSNFSFDKPKEVDASDVQSTQSSILISSSCENVKYRHYSNCYSSPDGVRAVSAVVRPYAIASAGIIMNNEFHMKAGKYILTVQVSKQNKQKKDTPTVIFIPTWHYPYLNYGDIEISSGYVKYNPHLQYLEWFHEDLNSESTTKGSSSTEETIIIENRSGRLEAPPPSVDSNETGCPVS</sequence>
<proteinExistence type="inferred from homology"/>
<feature type="region of interest" description="Disordered" evidence="4">
    <location>
        <begin position="911"/>
        <end position="950"/>
    </location>
</feature>
<dbReference type="GO" id="GO:1904462">
    <property type="term" value="P:ergosteryl 3-beta-D-glucoside catabolic process"/>
    <property type="evidence" value="ECO:0007669"/>
    <property type="project" value="TreeGrafter"/>
</dbReference>
<dbReference type="InterPro" id="IPR013780">
    <property type="entry name" value="Glyco_hydro_b"/>
</dbReference>
<dbReference type="GeneID" id="26842101"/>
<feature type="compositionally biased region" description="Polar residues" evidence="4">
    <location>
        <begin position="940"/>
        <end position="950"/>
    </location>
</feature>
<dbReference type="GO" id="GO:0000272">
    <property type="term" value="P:polysaccharide catabolic process"/>
    <property type="evidence" value="ECO:0007669"/>
    <property type="project" value="InterPro"/>
</dbReference>
<keyword evidence="8" id="KW-1185">Reference proteome</keyword>
<dbReference type="Proteomes" id="UP000054251">
    <property type="component" value="Unassembled WGS sequence"/>
</dbReference>
<evidence type="ECO:0000256" key="4">
    <source>
        <dbReference type="SAM" id="MobiDB-lite"/>
    </source>
</evidence>
<dbReference type="PROSITE" id="PS00659">
    <property type="entry name" value="GLYCOSYL_HYDROL_F5"/>
    <property type="match status" value="1"/>
</dbReference>
<feature type="domain" description="Glycoside hydrolase family 5 C-terminal" evidence="6">
    <location>
        <begin position="828"/>
        <end position="910"/>
    </location>
</feature>
<dbReference type="PANTHER" id="PTHR31308:SF5">
    <property type="entry name" value="ERGOSTERYL-BETA-GLUCOSIDASE"/>
    <property type="match status" value="1"/>
</dbReference>
<dbReference type="InterPro" id="IPR017853">
    <property type="entry name" value="GH"/>
</dbReference>
<organism evidence="7 8">
    <name type="scientific">Debaryomyces fabryi</name>
    <dbReference type="NCBI Taxonomy" id="58627"/>
    <lineage>
        <taxon>Eukaryota</taxon>
        <taxon>Fungi</taxon>
        <taxon>Dikarya</taxon>
        <taxon>Ascomycota</taxon>
        <taxon>Saccharomycotina</taxon>
        <taxon>Pichiomycetes</taxon>
        <taxon>Debaryomycetaceae</taxon>
        <taxon>Debaryomyces</taxon>
    </lineage>
</organism>
<feature type="domain" description="Glycoside hydrolase family 5" evidence="5">
    <location>
        <begin position="113"/>
        <end position="306"/>
    </location>
</feature>
<comment type="similarity">
    <text evidence="1">Belongs to the glycosyl hydrolase 5 (cellulase A) family.</text>
</comment>
<evidence type="ECO:0000256" key="1">
    <source>
        <dbReference type="ARBA" id="ARBA00005641"/>
    </source>
</evidence>
<evidence type="ECO:0000313" key="8">
    <source>
        <dbReference type="Proteomes" id="UP000054251"/>
    </source>
</evidence>
<evidence type="ECO:0000259" key="6">
    <source>
        <dbReference type="Pfam" id="PF18564"/>
    </source>
</evidence>
<evidence type="ECO:0000259" key="5">
    <source>
        <dbReference type="Pfam" id="PF00150"/>
    </source>
</evidence>
<protein>
    <recommendedName>
        <fullName evidence="9">Glycoside hydrolase family 5 domain-containing protein</fullName>
    </recommendedName>
</protein>
<dbReference type="RefSeq" id="XP_015465247.1">
    <property type="nucleotide sequence ID" value="XM_015613921.1"/>
</dbReference>
<feature type="region of interest" description="Disordered" evidence="4">
    <location>
        <begin position="661"/>
        <end position="688"/>
    </location>
</feature>
<dbReference type="AlphaFoldDB" id="A0A0V1PSC2"/>
<dbReference type="Gene3D" id="2.60.40.1180">
    <property type="entry name" value="Golgi alpha-mannosidase II"/>
    <property type="match status" value="1"/>
</dbReference>
<comment type="caution">
    <text evidence="7">The sequence shown here is derived from an EMBL/GenBank/DDBJ whole genome shotgun (WGS) entry which is preliminary data.</text>
</comment>
<evidence type="ECO:0008006" key="9">
    <source>
        <dbReference type="Google" id="ProtNLM"/>
    </source>
</evidence>
<dbReference type="SUPFAM" id="SSF51445">
    <property type="entry name" value="(Trans)glycosidases"/>
    <property type="match status" value="1"/>
</dbReference>
<dbReference type="PANTHER" id="PTHR31308">
    <property type="match status" value="1"/>
</dbReference>
<evidence type="ECO:0000313" key="7">
    <source>
        <dbReference type="EMBL" id="KRZ99144.1"/>
    </source>
</evidence>
<feature type="region of interest" description="Disordered" evidence="4">
    <location>
        <begin position="731"/>
        <end position="773"/>
    </location>
</feature>
<keyword evidence="3" id="KW-0326">Glycosidase</keyword>
<feature type="compositionally biased region" description="Low complexity" evidence="4">
    <location>
        <begin position="911"/>
        <end position="927"/>
    </location>
</feature>
<dbReference type="FunFam" id="3.20.20.80:FF:000174">
    <property type="entry name" value="YIR007W-like protein"/>
    <property type="match status" value="1"/>
</dbReference>
<dbReference type="EMBL" id="LMYN01000169">
    <property type="protein sequence ID" value="KRZ99144.1"/>
    <property type="molecule type" value="Genomic_DNA"/>
</dbReference>
<dbReference type="InterPro" id="IPR052066">
    <property type="entry name" value="Glycosphingolipid_Hydrolases"/>
</dbReference>
<keyword evidence="2" id="KW-0378">Hydrolase</keyword>
<dbReference type="InterPro" id="IPR041036">
    <property type="entry name" value="GH5_C"/>
</dbReference>
<evidence type="ECO:0000256" key="3">
    <source>
        <dbReference type="ARBA" id="ARBA00023295"/>
    </source>
</evidence>
<dbReference type="InterPro" id="IPR001547">
    <property type="entry name" value="Glyco_hydro_5"/>
</dbReference>
<dbReference type="Pfam" id="PF00150">
    <property type="entry name" value="Cellulase"/>
    <property type="match status" value="1"/>
</dbReference>
<dbReference type="Gene3D" id="3.20.20.80">
    <property type="entry name" value="Glycosidases"/>
    <property type="match status" value="2"/>
</dbReference>
<name>A0A0V1PSC2_9ASCO</name>
<reference evidence="7 8" key="1">
    <citation type="submission" date="2015-11" db="EMBL/GenBank/DDBJ databases">
        <title>The genome of Debaryomyces fabryi.</title>
        <authorList>
            <person name="Tafer H."/>
            <person name="Lopandic K."/>
        </authorList>
    </citation>
    <scope>NUCLEOTIDE SEQUENCE [LARGE SCALE GENOMIC DNA]</scope>
    <source>
        <strain evidence="7 8">CBS 789</strain>
    </source>
</reference>
<gene>
    <name evidence="7" type="ORF">AC631_05092</name>
</gene>
<dbReference type="Pfam" id="PF18564">
    <property type="entry name" value="Glyco_hydro_5_C"/>
    <property type="match status" value="1"/>
</dbReference>
<dbReference type="OrthoDB" id="9971853at2759"/>
<accession>A0A0V1PSC2</accession>